<keyword evidence="2 6" id="KW-0240">DNA-directed RNA polymerase</keyword>
<dbReference type="GO" id="GO:0006383">
    <property type="term" value="P:transcription by RNA polymerase III"/>
    <property type="evidence" value="ECO:0007669"/>
    <property type="project" value="InterPro"/>
</dbReference>
<dbReference type="PANTHER" id="PTHR13408:SF0">
    <property type="entry name" value="DNA-DIRECTED RNA POLYMERASE III SUBUNIT RPC4"/>
    <property type="match status" value="1"/>
</dbReference>
<name>A0A438E8R3_VITVI</name>
<dbReference type="PANTHER" id="PTHR13408">
    <property type="entry name" value="DNA-DIRECTED RNA POLYMERASE III"/>
    <property type="match status" value="1"/>
</dbReference>
<evidence type="ECO:0000256" key="5">
    <source>
        <dbReference type="SAM" id="MobiDB-lite"/>
    </source>
</evidence>
<evidence type="ECO:0000256" key="3">
    <source>
        <dbReference type="ARBA" id="ARBA00023163"/>
    </source>
</evidence>
<sequence length="343" mass="37126">MDPESLKTAPPPPPGRFVQSAVFSSESKVPLFELLLLLLLLLLQVRFAPKAPRRVPKSVVPKSEVAEDDDAAQANELMRHFNEASMKGKPKAEKKLAPTQVAFGYGGASASIRSYGTPRGATNSSRYQDPASGGGLYGSGLSDHKEYKEPWDYYTYYPVTLPLRRPYSGNPELLDEEEFGEASESTAYDENSTNPAMELGLMDENQEASMLFLQLPATMPMIKQAATADVKENASSSKPPEDAGQANRLKPPEGAGSIQKTCRLEELPSGFMGKMLVYKSGAIKLKLGDTLYDVSPGLDCVFAQDVVAINTEDKCCCVLGELKKRAVVTPDVDSALSSMDDLG</sequence>
<dbReference type="AlphaFoldDB" id="A0A438E8R3"/>
<evidence type="ECO:0000313" key="7">
    <source>
        <dbReference type="Proteomes" id="UP000288805"/>
    </source>
</evidence>
<evidence type="ECO:0000256" key="2">
    <source>
        <dbReference type="ARBA" id="ARBA00022478"/>
    </source>
</evidence>
<comment type="caution">
    <text evidence="6">The sequence shown here is derived from an EMBL/GenBank/DDBJ whole genome shotgun (WGS) entry which is preliminary data.</text>
</comment>
<proteinExistence type="predicted"/>
<dbReference type="EMBL" id="QGNW01001364">
    <property type="protein sequence ID" value="RVW44000.1"/>
    <property type="molecule type" value="Genomic_DNA"/>
</dbReference>
<evidence type="ECO:0000313" key="6">
    <source>
        <dbReference type="EMBL" id="RVW44000.1"/>
    </source>
</evidence>
<keyword evidence="4" id="KW-0539">Nucleus</keyword>
<comment type="subcellular location">
    <subcellularLocation>
        <location evidence="1">Nucleus</location>
    </subcellularLocation>
</comment>
<reference evidence="6 7" key="1">
    <citation type="journal article" date="2018" name="PLoS Genet.">
        <title>Population sequencing reveals clonal diversity and ancestral inbreeding in the grapevine cultivar Chardonnay.</title>
        <authorList>
            <person name="Roach M.J."/>
            <person name="Johnson D.L."/>
            <person name="Bohlmann J."/>
            <person name="van Vuuren H.J."/>
            <person name="Jones S.J."/>
            <person name="Pretorius I.S."/>
            <person name="Schmidt S.A."/>
            <person name="Borneman A.R."/>
        </authorList>
    </citation>
    <scope>NUCLEOTIDE SEQUENCE [LARGE SCALE GENOMIC DNA]</scope>
    <source>
        <strain evidence="7">cv. Chardonnay</strain>
        <tissue evidence="6">Leaf</tissue>
    </source>
</reference>
<accession>A0A438E8R3</accession>
<dbReference type="Pfam" id="PF05132">
    <property type="entry name" value="RNA_pol_Rpc4"/>
    <property type="match status" value="1"/>
</dbReference>
<dbReference type="Proteomes" id="UP000288805">
    <property type="component" value="Unassembled WGS sequence"/>
</dbReference>
<organism evidence="6 7">
    <name type="scientific">Vitis vinifera</name>
    <name type="common">Grape</name>
    <dbReference type="NCBI Taxonomy" id="29760"/>
    <lineage>
        <taxon>Eukaryota</taxon>
        <taxon>Viridiplantae</taxon>
        <taxon>Streptophyta</taxon>
        <taxon>Embryophyta</taxon>
        <taxon>Tracheophyta</taxon>
        <taxon>Spermatophyta</taxon>
        <taxon>Magnoliopsida</taxon>
        <taxon>eudicotyledons</taxon>
        <taxon>Gunneridae</taxon>
        <taxon>Pentapetalae</taxon>
        <taxon>rosids</taxon>
        <taxon>Vitales</taxon>
        <taxon>Vitaceae</taxon>
        <taxon>Viteae</taxon>
        <taxon>Vitis</taxon>
    </lineage>
</organism>
<dbReference type="GO" id="GO:0005666">
    <property type="term" value="C:RNA polymerase III complex"/>
    <property type="evidence" value="ECO:0007669"/>
    <property type="project" value="InterPro"/>
</dbReference>
<keyword evidence="3" id="KW-0804">Transcription</keyword>
<evidence type="ECO:0000256" key="1">
    <source>
        <dbReference type="ARBA" id="ARBA00004123"/>
    </source>
</evidence>
<dbReference type="GO" id="GO:0003677">
    <property type="term" value="F:DNA binding"/>
    <property type="evidence" value="ECO:0007669"/>
    <property type="project" value="InterPro"/>
</dbReference>
<dbReference type="InterPro" id="IPR007811">
    <property type="entry name" value="RPC4"/>
</dbReference>
<gene>
    <name evidence="6" type="primary">POLR3D_1</name>
    <name evidence="6" type="ORF">CK203_113529</name>
</gene>
<protein>
    <submittedName>
        <fullName evidence="6">DNA-directed RNA polymerase III subunit RPC4</fullName>
    </submittedName>
</protein>
<evidence type="ECO:0000256" key="4">
    <source>
        <dbReference type="ARBA" id="ARBA00023242"/>
    </source>
</evidence>
<feature type="region of interest" description="Disordered" evidence="5">
    <location>
        <begin position="226"/>
        <end position="259"/>
    </location>
</feature>